<evidence type="ECO:0000313" key="3">
    <source>
        <dbReference type="Proteomes" id="UP000282876"/>
    </source>
</evidence>
<feature type="signal peptide" evidence="1">
    <location>
        <begin position="1"/>
        <end position="17"/>
    </location>
</feature>
<gene>
    <name evidence="2" type="ORF">TUBRATIS_007880</name>
</gene>
<dbReference type="Proteomes" id="UP000282876">
    <property type="component" value="Unassembled WGS sequence"/>
</dbReference>
<dbReference type="VEuPathDB" id="MicrosporidiaDB:TUBRATIS_007880"/>
<dbReference type="EMBL" id="RCSS01000158">
    <property type="protein sequence ID" value="RVD92698.1"/>
    <property type="molecule type" value="Genomic_DNA"/>
</dbReference>
<sequence>MNTLIKKISLLILHVQATNFNMAPLVYNTSPSGTILFSNPSTTRIYYPISSQMIVYPQNCLISNPFQPALIEVPYYNTQLNHICPTNPYNHIPDGRIPSTNQFSTASTPRYDANYLSVVSQDNSQPSAANRPYLGQHYNVLNPNYDSSIQVTFKEIEDYFKTRKFINIASKHMVDIFAYDFGNVSKQLHIKSDKKFPMALQEIIHNEMSFYKLYEKLEYKERLADLIVNNFYLDDKNSILFTIFISFFSRGFKNYTPKNHSGCIDCLLKKTARNKPFSDKSLLYTIEIWKTYHLTFHSFKEAYDILVTLGTYFMFDDFMKNACSLAYSYKKYVFNSLRLFFNN</sequence>
<evidence type="ECO:0000256" key="1">
    <source>
        <dbReference type="SAM" id="SignalP"/>
    </source>
</evidence>
<keyword evidence="3" id="KW-1185">Reference proteome</keyword>
<feature type="chain" id="PRO_5019229166" evidence="1">
    <location>
        <begin position="18"/>
        <end position="343"/>
    </location>
</feature>
<comment type="caution">
    <text evidence="2">The sequence shown here is derived from an EMBL/GenBank/DDBJ whole genome shotgun (WGS) entry which is preliminary data.</text>
</comment>
<evidence type="ECO:0000313" key="2">
    <source>
        <dbReference type="EMBL" id="RVD92698.1"/>
    </source>
</evidence>
<protein>
    <submittedName>
        <fullName evidence="2">Uncharacterized protein</fullName>
    </submittedName>
</protein>
<keyword evidence="1" id="KW-0732">Signal</keyword>
<organism evidence="2 3">
    <name type="scientific">Tubulinosema ratisbonensis</name>
    <dbReference type="NCBI Taxonomy" id="291195"/>
    <lineage>
        <taxon>Eukaryota</taxon>
        <taxon>Fungi</taxon>
        <taxon>Fungi incertae sedis</taxon>
        <taxon>Microsporidia</taxon>
        <taxon>Tubulinosematoidea</taxon>
        <taxon>Tubulinosematidae</taxon>
        <taxon>Tubulinosema</taxon>
    </lineage>
</organism>
<accession>A0A437ANR1</accession>
<reference evidence="2 3" key="1">
    <citation type="submission" date="2018-10" db="EMBL/GenBank/DDBJ databases">
        <title>Draft genome sequence of the microsporidian Tubulinosema ratisbonensis.</title>
        <authorList>
            <person name="Polonais V."/>
            <person name="Peyretaillade E."/>
            <person name="Niehus S."/>
            <person name="Wawrzyniak I."/>
            <person name="Franchet A."/>
            <person name="Gaspin C."/>
            <person name="Reichstadt M."/>
            <person name="Belser C."/>
            <person name="Labadie K."/>
            <person name="Delbac F."/>
            <person name="Ferrandon D."/>
        </authorList>
    </citation>
    <scope>NUCLEOTIDE SEQUENCE [LARGE SCALE GENOMIC DNA]</scope>
    <source>
        <strain evidence="2 3">Franzen</strain>
    </source>
</reference>
<proteinExistence type="predicted"/>
<dbReference type="AlphaFoldDB" id="A0A437ANR1"/>
<name>A0A437ANR1_9MICR</name>